<keyword evidence="2" id="KW-0547">Nucleotide-binding</keyword>
<dbReference type="InterPro" id="IPR003959">
    <property type="entry name" value="ATPase_AAA_core"/>
</dbReference>
<dbReference type="Pfam" id="PF00004">
    <property type="entry name" value="AAA"/>
    <property type="match status" value="1"/>
</dbReference>
<dbReference type="Gene3D" id="1.10.8.60">
    <property type="match status" value="1"/>
</dbReference>
<dbReference type="GO" id="GO:0016887">
    <property type="term" value="F:ATP hydrolysis activity"/>
    <property type="evidence" value="ECO:0007669"/>
    <property type="project" value="InterPro"/>
</dbReference>
<dbReference type="GO" id="GO:0005524">
    <property type="term" value="F:ATP binding"/>
    <property type="evidence" value="ECO:0007669"/>
    <property type="project" value="UniProtKB-KW"/>
</dbReference>
<feature type="domain" description="AAA+ ATPase" evidence="4">
    <location>
        <begin position="484"/>
        <end position="622"/>
    </location>
</feature>
<evidence type="ECO:0000256" key="2">
    <source>
        <dbReference type="ARBA" id="ARBA00022741"/>
    </source>
</evidence>
<evidence type="ECO:0000256" key="3">
    <source>
        <dbReference type="ARBA" id="ARBA00022840"/>
    </source>
</evidence>
<keyword evidence="6" id="KW-1185">Reference proteome</keyword>
<gene>
    <name evidence="5" type="ORF">KDW03_07245</name>
</gene>
<reference evidence="5" key="2">
    <citation type="submission" date="2022-06" db="EMBL/GenBank/DDBJ databases">
        <title>Thermospira aquatica gen. nov., sp. nov.</title>
        <authorList>
            <person name="Ben Ali Gam Z."/>
            <person name="Labat M."/>
        </authorList>
    </citation>
    <scope>NUCLEOTIDE SEQUENCE</scope>
    <source>
        <strain evidence="5">F1F22</strain>
    </source>
</reference>
<comment type="similarity">
    <text evidence="1">Belongs to the AAA ATPase family.</text>
</comment>
<dbReference type="Gene3D" id="3.40.50.300">
    <property type="entry name" value="P-loop containing nucleotide triphosphate hydrolases"/>
    <property type="match status" value="1"/>
</dbReference>
<dbReference type="KEGG" id="taqu:KDW03_07245"/>
<dbReference type="Proteomes" id="UP001056539">
    <property type="component" value="Chromosome"/>
</dbReference>
<evidence type="ECO:0000256" key="1">
    <source>
        <dbReference type="ARBA" id="ARBA00006914"/>
    </source>
</evidence>
<dbReference type="EMBL" id="CP073355">
    <property type="protein sequence ID" value="URA09294.1"/>
    <property type="molecule type" value="Genomic_DNA"/>
</dbReference>
<evidence type="ECO:0000313" key="5">
    <source>
        <dbReference type="EMBL" id="URA09294.1"/>
    </source>
</evidence>
<name>A0AAX3BB89_9SPIR</name>
<organism evidence="5 6">
    <name type="scientific">Thermospira aquatica</name>
    <dbReference type="NCBI Taxonomy" id="2828656"/>
    <lineage>
        <taxon>Bacteria</taxon>
        <taxon>Pseudomonadati</taxon>
        <taxon>Spirochaetota</taxon>
        <taxon>Spirochaetia</taxon>
        <taxon>Brevinematales</taxon>
        <taxon>Thermospiraceae</taxon>
        <taxon>Thermospira</taxon>
    </lineage>
</organism>
<keyword evidence="3 5" id="KW-0067">ATP-binding</keyword>
<dbReference type="RefSeq" id="WP_271434422.1">
    <property type="nucleotide sequence ID" value="NZ_CP073355.1"/>
</dbReference>
<dbReference type="InterPro" id="IPR027417">
    <property type="entry name" value="P-loop_NTPase"/>
</dbReference>
<dbReference type="SUPFAM" id="SSF52540">
    <property type="entry name" value="P-loop containing nucleoside triphosphate hydrolases"/>
    <property type="match status" value="1"/>
</dbReference>
<protein>
    <submittedName>
        <fullName evidence="5">ATP-binding protein</fullName>
    </submittedName>
</protein>
<dbReference type="InterPro" id="IPR003593">
    <property type="entry name" value="AAA+_ATPase"/>
</dbReference>
<evidence type="ECO:0000313" key="6">
    <source>
        <dbReference type="Proteomes" id="UP001056539"/>
    </source>
</evidence>
<proteinExistence type="inferred from homology"/>
<dbReference type="CDD" id="cd19481">
    <property type="entry name" value="RecA-like_protease"/>
    <property type="match status" value="1"/>
</dbReference>
<dbReference type="AlphaFoldDB" id="A0AAX3BB89"/>
<reference evidence="5" key="1">
    <citation type="submission" date="2021-04" db="EMBL/GenBank/DDBJ databases">
        <authorList>
            <person name="Postec A."/>
        </authorList>
    </citation>
    <scope>NUCLEOTIDE SEQUENCE</scope>
    <source>
        <strain evidence="5">F1F22</strain>
    </source>
</reference>
<dbReference type="SMART" id="SM00382">
    <property type="entry name" value="AAA"/>
    <property type="match status" value="1"/>
</dbReference>
<evidence type="ECO:0000259" key="4">
    <source>
        <dbReference type="SMART" id="SM00382"/>
    </source>
</evidence>
<dbReference type="PANTHER" id="PTHR23073">
    <property type="entry name" value="26S PROTEASOME REGULATORY SUBUNIT"/>
    <property type="match status" value="1"/>
</dbReference>
<accession>A0AAX3BB89</accession>
<dbReference type="InterPro" id="IPR050221">
    <property type="entry name" value="26S_Proteasome_ATPase"/>
</dbReference>
<sequence length="708" mass="81631">MNISPLILELAEGWFSKYQAFLANKPAEKTTPSLSTIKLQAPLSHYKDALKKLQKTLRGLSYEEQKLVLLLFSALTHQTPQQNLWNIVRFFHKKTEKQFTFLSTLMKRDHPLYTNYWIIHYGGWPPENQMNEFFTVQEYLSTLSNDTLAMNAIGYGKILQTLLPEKNAAPFSFTLKKRPYTNFSDMLNDIQILFSHLKYYKTLYSETLLPPPLKPWFETPPFSSMIDTIMKNFDFSNRKLYPQFSESMEEFFSLSSAGFIILDPLMRNKRPLWIFYLYLLYLVFIRQETQQSIEHALQMLSILPEEIPMILSFFHPKSPFIEKGLLRIISSDFFEEEDIEAKKTEDSPSLINKNFEINRQEFIKLVNLFAKSNPHIAPQIFYTGFPGEEIQTSSELPSFSDALDFLFENTEETQTPPKENTTSVLTVEKKETLYEVIKPNINLSKIILDEDVKQELLNAVDMTKTMKVLKKWGVKPSLSHKEASSVKILLYGVSGTGKTITAQALAGEAHAKLFKVDAANLVSSFVGESTKNVKKVFEEYYDYVKNSKENVFFFINEADQLLSSRGMIHQAADKEYNQMQNLLLEEIENFQGVFIATTNLIELFDVAWNRRFNIKIRFDIPKYETRLKLWQVHISEKMPLAPDVDLSKLAEYELAGGSIANVVYNAARKAATRTGNDQIITQKDFLDAIDKEIKSVLGLSTKKVGFNK</sequence>